<evidence type="ECO:0000259" key="4">
    <source>
        <dbReference type="Pfam" id="PF01420"/>
    </source>
</evidence>
<dbReference type="InterPro" id="IPR052021">
    <property type="entry name" value="Type-I_RS_S_subunit"/>
</dbReference>
<sequence length="366" mass="41437">MNHQSKLEQLIAEKCPEGVEFVFIEEVAECLAGATPRSKVTEFWENGTIPWMSSGEVNKKTIFETDKKITQVGYDSCSTKLVPPYTVVIALAGQGKTRGLVARTRIELCTNQSLCSIIPNERLDSDFLYHFLSTQYQQLRTISSGDGTRGGLNLEMIRSFKIPLPPLAVQQEIVSILDKFTQLEAELEAELEARRKQYEYFLEDLYVLEKSPCKPLDEVGMFTRGKRFVKDDIVDTGQPCIHYGEMYTHYGAWATDAISFLPETLANRLRVAKHGDVVIVAAGETIEDIGGGVAWLGEQDIVVHDACFIFTHKLNPKYVSYFLQTKKVSHADKETYTNGKDLINTFKMDWKSQNSHSNKRRTRKNS</sequence>
<feature type="domain" description="Type I restriction modification DNA specificity" evidence="4">
    <location>
        <begin position="16"/>
        <end position="192"/>
    </location>
</feature>
<dbReference type="STRING" id="1617426.TR69_WS6001000049"/>
<dbReference type="Proteomes" id="UP000070457">
    <property type="component" value="Unassembled WGS sequence"/>
</dbReference>
<reference evidence="5 6" key="1">
    <citation type="submission" date="2015-02" db="EMBL/GenBank/DDBJ databases">
        <title>Improved understanding of the partial-nitritation anammox process through 23 genomes representing the majority of the microbial community.</title>
        <authorList>
            <person name="Speth D.R."/>
            <person name="In T Zandt M."/>
            <person name="Guerrero Cruz S."/>
            <person name="Jetten M.S."/>
            <person name="Dutilh B.E."/>
        </authorList>
    </citation>
    <scope>NUCLEOTIDE SEQUENCE [LARGE SCALE GENOMIC DNA]</scope>
    <source>
        <strain evidence="5">OLB20</strain>
    </source>
</reference>
<evidence type="ECO:0000256" key="1">
    <source>
        <dbReference type="ARBA" id="ARBA00010923"/>
    </source>
</evidence>
<dbReference type="CDD" id="cd17294">
    <property type="entry name" value="RMtype1_S_MmaC7ORF19P_TRD1-CR1_like"/>
    <property type="match status" value="1"/>
</dbReference>
<protein>
    <submittedName>
        <fullName evidence="5">Type-1 restriction enzyme specificity protein</fullName>
    </submittedName>
</protein>
<evidence type="ECO:0000313" key="5">
    <source>
        <dbReference type="EMBL" id="KXK27605.1"/>
    </source>
</evidence>
<dbReference type="PANTHER" id="PTHR30408:SF12">
    <property type="entry name" value="TYPE I RESTRICTION ENZYME MJAVIII SPECIFICITY SUBUNIT"/>
    <property type="match status" value="1"/>
</dbReference>
<dbReference type="SUPFAM" id="SSF116734">
    <property type="entry name" value="DNA methylase specificity domain"/>
    <property type="match status" value="2"/>
</dbReference>
<dbReference type="PATRIC" id="fig|1617426.3.peg.51"/>
<dbReference type="Pfam" id="PF01420">
    <property type="entry name" value="Methylase_S"/>
    <property type="match status" value="1"/>
</dbReference>
<comment type="caution">
    <text evidence="5">The sequence shown here is derived from an EMBL/GenBank/DDBJ whole genome shotgun (WGS) entry which is preliminary data.</text>
</comment>
<gene>
    <name evidence="5" type="ORF">TR69_WS6001000049</name>
</gene>
<dbReference type="AlphaFoldDB" id="A0A136M131"/>
<evidence type="ECO:0000256" key="2">
    <source>
        <dbReference type="ARBA" id="ARBA00022747"/>
    </source>
</evidence>
<accession>A0A136M131</accession>
<dbReference type="PANTHER" id="PTHR30408">
    <property type="entry name" value="TYPE-1 RESTRICTION ENZYME ECOKI SPECIFICITY PROTEIN"/>
    <property type="match status" value="1"/>
</dbReference>
<keyword evidence="3" id="KW-0238">DNA-binding</keyword>
<dbReference type="EMBL" id="JYNZ01000001">
    <property type="protein sequence ID" value="KXK27605.1"/>
    <property type="molecule type" value="Genomic_DNA"/>
</dbReference>
<dbReference type="Gene3D" id="3.90.220.20">
    <property type="entry name" value="DNA methylase specificity domains"/>
    <property type="match status" value="2"/>
</dbReference>
<proteinExistence type="inferred from homology"/>
<comment type="similarity">
    <text evidence="1">Belongs to the type-I restriction system S methylase family.</text>
</comment>
<dbReference type="GO" id="GO:0003677">
    <property type="term" value="F:DNA binding"/>
    <property type="evidence" value="ECO:0007669"/>
    <property type="project" value="UniProtKB-KW"/>
</dbReference>
<dbReference type="InterPro" id="IPR044946">
    <property type="entry name" value="Restrct_endonuc_typeI_TRD_sf"/>
</dbReference>
<name>A0A136M131_9BACT</name>
<dbReference type="InterPro" id="IPR000055">
    <property type="entry name" value="Restrct_endonuc_typeI_TRD"/>
</dbReference>
<keyword evidence="2" id="KW-0680">Restriction system</keyword>
<dbReference type="GO" id="GO:0009307">
    <property type="term" value="P:DNA restriction-modification system"/>
    <property type="evidence" value="ECO:0007669"/>
    <property type="project" value="UniProtKB-KW"/>
</dbReference>
<evidence type="ECO:0000256" key="3">
    <source>
        <dbReference type="ARBA" id="ARBA00023125"/>
    </source>
</evidence>
<evidence type="ECO:0000313" key="6">
    <source>
        <dbReference type="Proteomes" id="UP000070457"/>
    </source>
</evidence>
<organism evidence="5 6">
    <name type="scientific">candidate division WS6 bacterium OLB20</name>
    <dbReference type="NCBI Taxonomy" id="1617426"/>
    <lineage>
        <taxon>Bacteria</taxon>
        <taxon>Candidatus Dojkabacteria</taxon>
    </lineage>
</organism>